<accession>A0A0K1ENF3</accession>
<dbReference type="InterPro" id="IPR011256">
    <property type="entry name" value="Reg_factor_effector_dom_sf"/>
</dbReference>
<keyword evidence="1" id="KW-0812">Transmembrane</keyword>
<dbReference type="KEGG" id="ccro:CMC5_063410"/>
<evidence type="ECO:0008006" key="4">
    <source>
        <dbReference type="Google" id="ProtNLM"/>
    </source>
</evidence>
<evidence type="ECO:0000256" key="1">
    <source>
        <dbReference type="SAM" id="Phobius"/>
    </source>
</evidence>
<evidence type="ECO:0000313" key="3">
    <source>
        <dbReference type="Proteomes" id="UP000067626"/>
    </source>
</evidence>
<dbReference type="AlphaFoldDB" id="A0A0K1ENF3"/>
<dbReference type="SUPFAM" id="SSF55136">
    <property type="entry name" value="Probable bacterial effector-binding domain"/>
    <property type="match status" value="1"/>
</dbReference>
<dbReference type="PANTHER" id="PTHR11220">
    <property type="entry name" value="HEME-BINDING PROTEIN-RELATED"/>
    <property type="match status" value="1"/>
</dbReference>
<dbReference type="STRING" id="52.CMC5_063410"/>
<sequence length="277" mass="29874">MQNPLVPTPSEVATPATLLPISAEHGDPPVLARNRRARAVRALLPAVAVGSAVAAFVAADRIRRPAVRAATLSMLGSLVGAGLVRWQLARLFTEQPAHTVERRIGKLEVRHYPAMVEAATIVEGVFWPRALSEGFRRLAGFIFGSNVAGEQIAMTAPVVATATVGETTALTSPDGCTLDGAAGLTVGFLMPRDRTSGSLPVPRDHRICFRDIPPRRIAVRRFSGRLDSARVAVEQRKLIASAERAGFTVRGEPTFAAYDPPTTLPFLRRFEVWVEVD</sequence>
<evidence type="ECO:0000313" key="2">
    <source>
        <dbReference type="EMBL" id="AKT42118.1"/>
    </source>
</evidence>
<dbReference type="InterPro" id="IPR006917">
    <property type="entry name" value="SOUL_heme-bd"/>
</dbReference>
<dbReference type="OrthoDB" id="2156220at2"/>
<organism evidence="2 3">
    <name type="scientific">Chondromyces crocatus</name>
    <dbReference type="NCBI Taxonomy" id="52"/>
    <lineage>
        <taxon>Bacteria</taxon>
        <taxon>Pseudomonadati</taxon>
        <taxon>Myxococcota</taxon>
        <taxon>Polyangia</taxon>
        <taxon>Polyangiales</taxon>
        <taxon>Polyangiaceae</taxon>
        <taxon>Chondromyces</taxon>
    </lineage>
</organism>
<keyword evidence="1" id="KW-0472">Membrane</keyword>
<reference evidence="2 3" key="1">
    <citation type="submission" date="2015-07" db="EMBL/GenBank/DDBJ databases">
        <title>Genome analysis of myxobacterium Chondromyces crocatus Cm c5 reveals a high potential for natural compound synthesis and the genetic basis for the loss of fruiting body formation.</title>
        <authorList>
            <person name="Zaburannyi N."/>
            <person name="Bunk B."/>
            <person name="Maier J."/>
            <person name="Overmann J."/>
            <person name="Mueller R."/>
        </authorList>
    </citation>
    <scope>NUCLEOTIDE SEQUENCE [LARGE SCALE GENOMIC DNA]</scope>
    <source>
        <strain evidence="2 3">Cm c5</strain>
    </source>
</reference>
<keyword evidence="1" id="KW-1133">Transmembrane helix</keyword>
<dbReference type="Pfam" id="PF04832">
    <property type="entry name" value="SOUL"/>
    <property type="match status" value="1"/>
</dbReference>
<feature type="transmembrane region" description="Helical" evidence="1">
    <location>
        <begin position="42"/>
        <end position="59"/>
    </location>
</feature>
<gene>
    <name evidence="2" type="ORF">CMC5_063410</name>
</gene>
<name>A0A0K1ENF3_CHOCO</name>
<dbReference type="Gene3D" id="3.20.80.10">
    <property type="entry name" value="Regulatory factor, effector binding domain"/>
    <property type="match status" value="1"/>
</dbReference>
<protein>
    <recommendedName>
        <fullName evidence="4">SOUL heme-binding protein</fullName>
    </recommendedName>
</protein>
<feature type="transmembrane region" description="Helical" evidence="1">
    <location>
        <begin position="65"/>
        <end position="84"/>
    </location>
</feature>
<dbReference type="PANTHER" id="PTHR11220:SF58">
    <property type="entry name" value="SOUL HEME-BINDING FAMILY PROTEIN"/>
    <property type="match status" value="1"/>
</dbReference>
<dbReference type="Proteomes" id="UP000067626">
    <property type="component" value="Chromosome"/>
</dbReference>
<dbReference type="EMBL" id="CP012159">
    <property type="protein sequence ID" value="AKT42118.1"/>
    <property type="molecule type" value="Genomic_DNA"/>
</dbReference>
<dbReference type="RefSeq" id="WP_156338993.1">
    <property type="nucleotide sequence ID" value="NZ_CP012159.1"/>
</dbReference>
<keyword evidence="3" id="KW-1185">Reference proteome</keyword>
<proteinExistence type="predicted"/>